<dbReference type="PANTHER" id="PTHR47428:SF1">
    <property type="entry name" value="REGULATORY PROTEIN MIG1-RELATED"/>
    <property type="match status" value="1"/>
</dbReference>
<evidence type="ECO:0000256" key="6">
    <source>
        <dbReference type="ARBA" id="ARBA00023015"/>
    </source>
</evidence>
<keyword evidence="3" id="KW-0677">Repeat</keyword>
<keyword evidence="2" id="KW-0479">Metal-binding</keyword>
<feature type="region of interest" description="Disordered" evidence="12">
    <location>
        <begin position="409"/>
        <end position="462"/>
    </location>
</feature>
<dbReference type="STRING" id="590646.G3B968"/>
<feature type="domain" description="C2H2-type" evidence="13">
    <location>
        <begin position="497"/>
        <end position="524"/>
    </location>
</feature>
<dbReference type="GO" id="GO:0005737">
    <property type="term" value="C:cytoplasm"/>
    <property type="evidence" value="ECO:0007669"/>
    <property type="project" value="TreeGrafter"/>
</dbReference>
<dbReference type="KEGG" id="cten:18247797"/>
<accession>G3B968</accession>
<protein>
    <recommendedName>
        <fullName evidence="10">pH-response transcription factor pacC/RIM101</fullName>
    </recommendedName>
</protein>
<feature type="region of interest" description="Disordered" evidence="12">
    <location>
        <begin position="135"/>
        <end position="218"/>
    </location>
</feature>
<evidence type="ECO:0000313" key="15">
    <source>
        <dbReference type="Proteomes" id="UP000000707"/>
    </source>
</evidence>
<dbReference type="GO" id="GO:0005634">
    <property type="term" value="C:nucleus"/>
    <property type="evidence" value="ECO:0007669"/>
    <property type="project" value="UniProtKB-SubCell"/>
</dbReference>
<reference evidence="14 15" key="1">
    <citation type="journal article" date="2011" name="Proc. Natl. Acad. Sci. U.S.A.">
        <title>Comparative genomics of xylose-fermenting fungi for enhanced biofuel production.</title>
        <authorList>
            <person name="Wohlbach D.J."/>
            <person name="Kuo A."/>
            <person name="Sato T.K."/>
            <person name="Potts K.M."/>
            <person name="Salamov A.A."/>
            <person name="LaButti K.M."/>
            <person name="Sun H."/>
            <person name="Clum A."/>
            <person name="Pangilinan J.L."/>
            <person name="Lindquist E.A."/>
            <person name="Lucas S."/>
            <person name="Lapidus A."/>
            <person name="Jin M."/>
            <person name="Gunawan C."/>
            <person name="Balan V."/>
            <person name="Dale B.E."/>
            <person name="Jeffries T.W."/>
            <person name="Zinkel R."/>
            <person name="Barry K.W."/>
            <person name="Grigoriev I.V."/>
            <person name="Gasch A.P."/>
        </authorList>
    </citation>
    <scope>NUCLEOTIDE SEQUENCE [LARGE SCALE GENOMIC DNA]</scope>
    <source>
        <strain evidence="15">ATCC 10573 / BCRC 21748 / CBS 615 / JCM 9827 / NBRC 10315 / NRRL Y-1498 / VKM Y-70</strain>
    </source>
</reference>
<dbReference type="GO" id="GO:0000978">
    <property type="term" value="F:RNA polymerase II cis-regulatory region sequence-specific DNA binding"/>
    <property type="evidence" value="ECO:0007669"/>
    <property type="project" value="TreeGrafter"/>
</dbReference>
<evidence type="ECO:0000256" key="2">
    <source>
        <dbReference type="ARBA" id="ARBA00022723"/>
    </source>
</evidence>
<evidence type="ECO:0000256" key="10">
    <source>
        <dbReference type="ARBA" id="ARBA00039490"/>
    </source>
</evidence>
<keyword evidence="8" id="KW-0539">Nucleus</keyword>
<evidence type="ECO:0000256" key="12">
    <source>
        <dbReference type="SAM" id="MobiDB-lite"/>
    </source>
</evidence>
<evidence type="ECO:0000313" key="14">
    <source>
        <dbReference type="EMBL" id="EGV61826.1"/>
    </source>
</evidence>
<evidence type="ECO:0000256" key="7">
    <source>
        <dbReference type="ARBA" id="ARBA00023163"/>
    </source>
</evidence>
<sequence length="553" mass="60040">MENYLMSSPRNPQFDYEYSNLELDPYDLKESLDLNLAEFHNYYDEFHQHFASASASGADPSAPPPLPPSSLTDNMSLARAHHHNVSISSVGEMAGRLPTSDSMESIPPLTASGSHHSLSMVASFQLHARAESAHDLSGSASMAAPGPSSALNPPHPQLHQVANTPGKLTRNKSLSVGSYNLSTPLRSNTSPSSASTSSTNAYKVSKTPYRHSRSLSRNRVDRTSLTGLNPFYTPNSFVSPKYTDLSFDNDDLQTPMQSENAHHALMAAANLPNFNLQFTSPSFNPKVSPTLRRQNTLDSIKIEDQDDDAFKQLKRAKSSTSIRTVGQTFYQAQSTSFSHDLNHQALPPTSAQAAASLATPSDSKNISLLQSQFNPLKSYPASINLSSIAADNRPNPPGLLPPLTSIASSAPASVSGPSASSPHHSASMSAPASAGLTPLSLSMHHPHQHSASMVQPPHQLSPASLQQAKEINPSFVPDLPIKITDKASSLSDPKKKHACPLCYARFHRPEHVKRHMKSHSSEKPFECDQPNCNKRFNRKDNLKAHLKKIHSII</sequence>
<dbReference type="SMART" id="SM00355">
    <property type="entry name" value="ZnF_C2H2"/>
    <property type="match status" value="2"/>
</dbReference>
<dbReference type="PROSITE" id="PS00028">
    <property type="entry name" value="ZINC_FINGER_C2H2_1"/>
    <property type="match status" value="2"/>
</dbReference>
<feature type="domain" description="C2H2-type" evidence="13">
    <location>
        <begin position="525"/>
        <end position="551"/>
    </location>
</feature>
<name>G3B968_CANTC</name>
<keyword evidence="6" id="KW-0805">Transcription regulation</keyword>
<dbReference type="OrthoDB" id="654211at2759"/>
<feature type="compositionally biased region" description="Low complexity" evidence="12">
    <location>
        <begin position="187"/>
        <end position="201"/>
    </location>
</feature>
<dbReference type="Proteomes" id="UP000000707">
    <property type="component" value="Unassembled WGS sequence"/>
</dbReference>
<dbReference type="FunFam" id="3.30.160.60:FF:000100">
    <property type="entry name" value="Zinc finger 45-like"/>
    <property type="match status" value="1"/>
</dbReference>
<evidence type="ECO:0000256" key="3">
    <source>
        <dbReference type="ARBA" id="ARBA00022737"/>
    </source>
</evidence>
<dbReference type="GO" id="GO:0008270">
    <property type="term" value="F:zinc ion binding"/>
    <property type="evidence" value="ECO:0007669"/>
    <property type="project" value="UniProtKB-KW"/>
</dbReference>
<dbReference type="InterPro" id="IPR036236">
    <property type="entry name" value="Znf_C2H2_sf"/>
</dbReference>
<evidence type="ECO:0000256" key="8">
    <source>
        <dbReference type="ARBA" id="ARBA00023242"/>
    </source>
</evidence>
<keyword evidence="5" id="KW-0862">Zinc</keyword>
<dbReference type="SUPFAM" id="SSF57667">
    <property type="entry name" value="beta-beta-alpha zinc fingers"/>
    <property type="match status" value="1"/>
</dbReference>
<comment type="similarity">
    <text evidence="9">Belongs to the pacC/RIM101 family.</text>
</comment>
<keyword evidence="7" id="KW-0804">Transcription</keyword>
<proteinExistence type="inferred from homology"/>
<evidence type="ECO:0000259" key="13">
    <source>
        <dbReference type="PROSITE" id="PS50157"/>
    </source>
</evidence>
<dbReference type="GO" id="GO:0000433">
    <property type="term" value="P:carbon catabolite repression of transcription from RNA polymerase II promoter by glucose"/>
    <property type="evidence" value="ECO:0007669"/>
    <property type="project" value="TreeGrafter"/>
</dbReference>
<feature type="compositionally biased region" description="Polar residues" evidence="12">
    <location>
        <begin position="171"/>
        <end position="186"/>
    </location>
</feature>
<dbReference type="eggNOG" id="KOG1721">
    <property type="taxonomic scope" value="Eukaryota"/>
</dbReference>
<keyword evidence="15" id="KW-1185">Reference proteome</keyword>
<dbReference type="PROSITE" id="PS50157">
    <property type="entry name" value="ZINC_FINGER_C2H2_2"/>
    <property type="match status" value="2"/>
</dbReference>
<keyword evidence="4 11" id="KW-0863">Zinc-finger</keyword>
<dbReference type="Gene3D" id="3.30.160.60">
    <property type="entry name" value="Classic Zinc Finger"/>
    <property type="match status" value="2"/>
</dbReference>
<evidence type="ECO:0000256" key="4">
    <source>
        <dbReference type="ARBA" id="ARBA00022771"/>
    </source>
</evidence>
<dbReference type="InterPro" id="IPR013087">
    <property type="entry name" value="Znf_C2H2_type"/>
</dbReference>
<evidence type="ECO:0000256" key="5">
    <source>
        <dbReference type="ARBA" id="ARBA00022833"/>
    </source>
</evidence>
<evidence type="ECO:0000256" key="9">
    <source>
        <dbReference type="ARBA" id="ARBA00038089"/>
    </source>
</evidence>
<feature type="region of interest" description="Disordered" evidence="12">
    <location>
        <begin position="54"/>
        <end position="74"/>
    </location>
</feature>
<dbReference type="EMBL" id="GL996527">
    <property type="protein sequence ID" value="EGV61826.1"/>
    <property type="molecule type" value="Genomic_DNA"/>
</dbReference>
<dbReference type="Pfam" id="PF00096">
    <property type="entry name" value="zf-C2H2"/>
    <property type="match status" value="1"/>
</dbReference>
<evidence type="ECO:0000256" key="1">
    <source>
        <dbReference type="ARBA" id="ARBA00004123"/>
    </source>
</evidence>
<dbReference type="InterPro" id="IPR051007">
    <property type="entry name" value="creA/MIG_C2H2-ZnF"/>
</dbReference>
<feature type="compositionally biased region" description="Low complexity" evidence="12">
    <location>
        <begin position="137"/>
        <end position="150"/>
    </location>
</feature>
<dbReference type="HOGENOM" id="CLU_492570_0_0_1"/>
<gene>
    <name evidence="14" type="ORF">CANTEDRAFT_115268</name>
</gene>
<feature type="compositionally biased region" description="Low complexity" evidence="12">
    <location>
        <begin position="409"/>
        <end position="434"/>
    </location>
</feature>
<organism evidence="15">
    <name type="scientific">Candida tenuis (strain ATCC 10573 / BCRC 21748 / CBS 615 / JCM 9827 / NBRC 10315 / NRRL Y-1498 / VKM Y-70)</name>
    <name type="common">Yeast</name>
    <name type="synonym">Yamadazyma tenuis</name>
    <dbReference type="NCBI Taxonomy" id="590646"/>
    <lineage>
        <taxon>Eukaryota</taxon>
        <taxon>Fungi</taxon>
        <taxon>Dikarya</taxon>
        <taxon>Ascomycota</taxon>
        <taxon>Saccharomycotina</taxon>
        <taxon>Pichiomycetes</taxon>
        <taxon>Debaryomycetaceae</taxon>
        <taxon>Yamadazyma</taxon>
    </lineage>
</organism>
<dbReference type="AlphaFoldDB" id="G3B968"/>
<dbReference type="PANTHER" id="PTHR47428">
    <property type="entry name" value="REGULATORY PROTEIN MIG1-RELATED"/>
    <property type="match status" value="1"/>
</dbReference>
<comment type="subcellular location">
    <subcellularLocation>
        <location evidence="1">Nucleus</location>
    </subcellularLocation>
</comment>
<evidence type="ECO:0000256" key="11">
    <source>
        <dbReference type="PROSITE-ProRule" id="PRU00042"/>
    </source>
</evidence>
<dbReference type="GeneID" id="18247797"/>